<feature type="domain" description="Transposase Helix-turn-helix" evidence="4">
    <location>
        <begin position="34"/>
        <end position="82"/>
    </location>
</feature>
<dbReference type="OrthoDB" id="6375458at2759"/>
<comment type="cofactor">
    <cofactor evidence="1">
        <name>a divalent metal cation</name>
        <dbReference type="ChEBI" id="CHEBI:60240"/>
    </cofactor>
</comment>
<evidence type="ECO:0008006" key="7">
    <source>
        <dbReference type="Google" id="ProtNLM"/>
    </source>
</evidence>
<protein>
    <recommendedName>
        <fullName evidence="7">DDE Tnp4 domain-containing protein</fullName>
    </recommendedName>
</protein>
<dbReference type="AlphaFoldDB" id="A0A164MRF4"/>
<organism evidence="5 6">
    <name type="scientific">Daphnia magna</name>
    <dbReference type="NCBI Taxonomy" id="35525"/>
    <lineage>
        <taxon>Eukaryota</taxon>
        <taxon>Metazoa</taxon>
        <taxon>Ecdysozoa</taxon>
        <taxon>Arthropoda</taxon>
        <taxon>Crustacea</taxon>
        <taxon>Branchiopoda</taxon>
        <taxon>Diplostraca</taxon>
        <taxon>Cladocera</taxon>
        <taxon>Anomopoda</taxon>
        <taxon>Daphniidae</taxon>
        <taxon>Daphnia</taxon>
    </lineage>
</organism>
<comment type="caution">
    <text evidence="5">The sequence shown here is derived from an EMBL/GenBank/DDBJ whole genome shotgun (WGS) entry which is preliminary data.</text>
</comment>
<evidence type="ECO:0000259" key="3">
    <source>
        <dbReference type="Pfam" id="PF13359"/>
    </source>
</evidence>
<name>A0A164MRF4_9CRUS</name>
<dbReference type="PANTHER" id="PTHR23080">
    <property type="entry name" value="THAP DOMAIN PROTEIN"/>
    <property type="match status" value="1"/>
</dbReference>
<feature type="domain" description="DDE Tnp4" evidence="3">
    <location>
        <begin position="113"/>
        <end position="280"/>
    </location>
</feature>
<dbReference type="Proteomes" id="UP000076858">
    <property type="component" value="Unassembled WGS sequence"/>
</dbReference>
<evidence type="ECO:0000256" key="2">
    <source>
        <dbReference type="ARBA" id="ARBA00022723"/>
    </source>
</evidence>
<gene>
    <name evidence="5" type="ORF">APZ42_031570</name>
</gene>
<dbReference type="PANTHER" id="PTHR23080:SF143">
    <property type="entry name" value="SI:DKEY-56D12.4"/>
    <property type="match status" value="1"/>
</dbReference>
<dbReference type="EMBL" id="LRGB01002973">
    <property type="protein sequence ID" value="KZS05291.1"/>
    <property type="molecule type" value="Genomic_DNA"/>
</dbReference>
<evidence type="ECO:0000259" key="4">
    <source>
        <dbReference type="Pfam" id="PF13613"/>
    </source>
</evidence>
<dbReference type="InterPro" id="IPR027806">
    <property type="entry name" value="HARBI1_dom"/>
</dbReference>
<dbReference type="GO" id="GO:0046872">
    <property type="term" value="F:metal ion binding"/>
    <property type="evidence" value="ECO:0007669"/>
    <property type="project" value="UniProtKB-KW"/>
</dbReference>
<dbReference type="Pfam" id="PF13359">
    <property type="entry name" value="DDE_Tnp_4"/>
    <property type="match status" value="1"/>
</dbReference>
<evidence type="ECO:0000313" key="6">
    <source>
        <dbReference type="Proteomes" id="UP000076858"/>
    </source>
</evidence>
<evidence type="ECO:0000256" key="1">
    <source>
        <dbReference type="ARBA" id="ARBA00001968"/>
    </source>
</evidence>
<accession>A0A164MRF4</accession>
<dbReference type="InterPro" id="IPR027805">
    <property type="entry name" value="Transposase_HTH_dom"/>
</dbReference>
<evidence type="ECO:0000313" key="5">
    <source>
        <dbReference type="EMBL" id="KZS05291.1"/>
    </source>
</evidence>
<dbReference type="Pfam" id="PF13613">
    <property type="entry name" value="HTH_Tnp_4"/>
    <property type="match status" value="1"/>
</dbReference>
<proteinExistence type="predicted"/>
<reference evidence="5 6" key="1">
    <citation type="submission" date="2016-03" db="EMBL/GenBank/DDBJ databases">
        <title>EvidentialGene: Evidence-directed Construction of Genes on Genomes.</title>
        <authorList>
            <person name="Gilbert D.G."/>
            <person name="Choi J.-H."/>
            <person name="Mockaitis K."/>
            <person name="Colbourne J."/>
            <person name="Pfrender M."/>
        </authorList>
    </citation>
    <scope>NUCLEOTIDE SEQUENCE [LARGE SCALE GENOMIC DNA]</scope>
    <source>
        <strain evidence="5 6">Xinb3</strain>
        <tissue evidence="5">Complete organism</tissue>
    </source>
</reference>
<keyword evidence="2" id="KW-0479">Metal-binding</keyword>
<keyword evidence="6" id="KW-1185">Reference proteome</keyword>
<sequence>MTLFYTGLNSFKLFTGIFKSLKPALRSDTRFAATLEEQFLITLMKLRLNLSRRDIAYRFKITIPTVTSYIEKFINAMFIRLPVALLRKPDREAALKTLPLSFRAQYPNVNYIIDCTELKCETPSNKIDAVSCDSTYKSHHTSKFAIVSTPHGSVAFLSKAFTGRATDVDTIRKSGLLEFIEPGDEFLADRGFINEGDFTSLGAKVHIPSFKGRRDQLTGKETERSRIIANERIHVERVIGNLKKKFMVLRGIVKIKDFCTDYYNNAFISKIFVTCCCLMNAQPTIVPQY</sequence>